<feature type="transmembrane region" description="Helical" evidence="1">
    <location>
        <begin position="33"/>
        <end position="55"/>
    </location>
</feature>
<keyword evidence="1" id="KW-0472">Membrane</keyword>
<reference evidence="2 3" key="1">
    <citation type="journal article" date="2022" name="Genome Biol. Evol.">
        <title>Host diet, physiology and behaviors set the stage for Lachnospiraceae cladogenesis.</title>
        <authorList>
            <person name="Vera-Ponce De Leon A."/>
            <person name="Schneider M."/>
            <person name="Jahnes B.C."/>
            <person name="Sadowski V."/>
            <person name="Camuy-Velez L.A."/>
            <person name="Duan J."/>
            <person name="Sabree Z.L."/>
        </authorList>
    </citation>
    <scope>NUCLEOTIDE SEQUENCE [LARGE SCALE GENOMIC DNA]</scope>
    <source>
        <strain evidence="2 3">PAL227</strain>
    </source>
</reference>
<organism evidence="2 3">
    <name type="scientific">Ohessyouella blattaphilus</name>
    <dbReference type="NCBI Taxonomy" id="2949333"/>
    <lineage>
        <taxon>Bacteria</taxon>
        <taxon>Bacillati</taxon>
        <taxon>Bacillota</taxon>
        <taxon>Clostridia</taxon>
        <taxon>Lachnospirales</taxon>
        <taxon>Lachnospiraceae</taxon>
        <taxon>Ohessyouella</taxon>
    </lineage>
</organism>
<protein>
    <recommendedName>
        <fullName evidence="4">YokE-like PH domain-containing protein</fullName>
    </recommendedName>
</protein>
<keyword evidence="3" id="KW-1185">Reference proteome</keyword>
<evidence type="ECO:0000256" key="1">
    <source>
        <dbReference type="SAM" id="Phobius"/>
    </source>
</evidence>
<comment type="caution">
    <text evidence="2">The sequence shown here is derived from an EMBL/GenBank/DDBJ whole genome shotgun (WGS) entry which is preliminary data.</text>
</comment>
<name>A0ABT1ELP7_9FIRM</name>
<evidence type="ECO:0000313" key="3">
    <source>
        <dbReference type="Proteomes" id="UP001523565"/>
    </source>
</evidence>
<dbReference type="Proteomes" id="UP001523565">
    <property type="component" value="Unassembled WGS sequence"/>
</dbReference>
<evidence type="ECO:0000313" key="2">
    <source>
        <dbReference type="EMBL" id="MCP1111630.1"/>
    </source>
</evidence>
<dbReference type="EMBL" id="JAMZFV010000081">
    <property type="protein sequence ID" value="MCP1111630.1"/>
    <property type="molecule type" value="Genomic_DNA"/>
</dbReference>
<gene>
    <name evidence="2" type="ORF">NK118_15405</name>
</gene>
<dbReference type="RefSeq" id="WP_262070479.1">
    <property type="nucleotide sequence ID" value="NZ_JAMXOC010000081.1"/>
</dbReference>
<accession>A0ABT1ELP7</accession>
<keyword evidence="1" id="KW-0812">Transmembrane</keyword>
<sequence>MKVEEVVKKLKAEQLLDQNEIYTYATKPVMGGILGGAVGAAAGAVLLSVSGNILYVHKAKLDNTYGECLDRIDIQSMRDVQGKTGVVGGKLSFEYDGKRFKSKITSRDSRFIDYFINL</sequence>
<evidence type="ECO:0008006" key="4">
    <source>
        <dbReference type="Google" id="ProtNLM"/>
    </source>
</evidence>
<proteinExistence type="predicted"/>
<keyword evidence="1" id="KW-1133">Transmembrane helix</keyword>